<dbReference type="GeneID" id="115802246"/>
<keyword evidence="2" id="KW-1185">Reference proteome</keyword>
<evidence type="ECO:0000313" key="3">
    <source>
        <dbReference type="RefSeq" id="XP_030616407.1"/>
    </source>
</evidence>
<dbReference type="RefSeq" id="XP_030616407.1">
    <property type="nucleotide sequence ID" value="XM_030760547.1"/>
</dbReference>
<feature type="compositionally biased region" description="Low complexity" evidence="1">
    <location>
        <begin position="132"/>
        <end position="146"/>
    </location>
</feature>
<gene>
    <name evidence="3" type="primary">LOC115802246</name>
</gene>
<dbReference type="KEGG" id="dle:115802246"/>
<accession>A0A7F8K9J5</accession>
<name>A0A7F8K9J5_DELLE</name>
<proteinExistence type="predicted"/>
<feature type="region of interest" description="Disordered" evidence="1">
    <location>
        <begin position="1"/>
        <end position="101"/>
    </location>
</feature>
<reference evidence="3" key="1">
    <citation type="submission" date="2025-08" db="UniProtKB">
        <authorList>
            <consortium name="RefSeq"/>
        </authorList>
    </citation>
    <scope>IDENTIFICATION</scope>
    <source>
        <tissue evidence="3">Blood</tissue>
    </source>
</reference>
<dbReference type="AlphaFoldDB" id="A0A7F8K9J5"/>
<feature type="compositionally biased region" description="Pro residues" evidence="1">
    <location>
        <begin position="147"/>
        <end position="157"/>
    </location>
</feature>
<evidence type="ECO:0000313" key="2">
    <source>
        <dbReference type="Proteomes" id="UP000248483"/>
    </source>
</evidence>
<evidence type="ECO:0000256" key="1">
    <source>
        <dbReference type="SAM" id="MobiDB-lite"/>
    </source>
</evidence>
<feature type="region of interest" description="Disordered" evidence="1">
    <location>
        <begin position="116"/>
        <end position="165"/>
    </location>
</feature>
<protein>
    <submittedName>
        <fullName evidence="3">CASP-like protein 4A1</fullName>
    </submittedName>
</protein>
<sequence>MHAPVRRSVAVPSQGKRRCPSLPKSTTTQTAATVSPSPPPSPSGKGASEGADALGQILVRLSSPTRLRMNLQPEEPRGTFRRARGRRGPGGGEREREVPGRVSGGKLCAVRKARAEEAAAASGDCARRHAVPAPRSRTVSASAPSSPSGPPACPLPSAPERSFRPRTLPYLPAARHSHFGPTTTPKIQSPLLATAVLPPEQQVTRNQPYLPRTLLALSLCPLSFPGERKGMQAVGVRGGDPGHRRDLL</sequence>
<feature type="compositionally biased region" description="Low complexity" evidence="1">
    <location>
        <begin position="25"/>
        <end position="35"/>
    </location>
</feature>
<organism evidence="2 3">
    <name type="scientific">Delphinapterus leucas</name>
    <name type="common">Beluga whale</name>
    <dbReference type="NCBI Taxonomy" id="9749"/>
    <lineage>
        <taxon>Eukaryota</taxon>
        <taxon>Metazoa</taxon>
        <taxon>Chordata</taxon>
        <taxon>Craniata</taxon>
        <taxon>Vertebrata</taxon>
        <taxon>Euteleostomi</taxon>
        <taxon>Mammalia</taxon>
        <taxon>Eutheria</taxon>
        <taxon>Laurasiatheria</taxon>
        <taxon>Artiodactyla</taxon>
        <taxon>Whippomorpha</taxon>
        <taxon>Cetacea</taxon>
        <taxon>Odontoceti</taxon>
        <taxon>Monodontidae</taxon>
        <taxon>Delphinapterus</taxon>
    </lineage>
</organism>
<dbReference type="Proteomes" id="UP000248483">
    <property type="component" value="Unplaced"/>
</dbReference>
<dbReference type="InParanoid" id="A0A7F8K9J5"/>